<sequence>MTIDIKILSAPNIFIPNEVFNIDRPQGGGGESISVASFMVAESSSSSLALVLDYIFSLIEKKLLGYDIWFFVGSSAWQPDTRVVRYRKLWGALSFRGNEVVGGSELQERMVEADGRLKFFGAVRLSRNSVESLVKILEVERCSYIAALPSGCDVQSILDVGWSGNVSDDLDLYYLIREKKGLLFKRIGEFDDGERGFLSTGSLEVMGGLFH</sequence>
<proteinExistence type="predicted"/>
<comment type="caution">
    <text evidence="1">The sequence shown here is derived from an EMBL/GenBank/DDBJ whole genome shotgun (WGS) entry which is preliminary data.</text>
</comment>
<dbReference type="RefSeq" id="WP_175363232.1">
    <property type="nucleotide sequence ID" value="NZ_JABFMR010000017.1"/>
</dbReference>
<accession>A0A7Y5Z8A6</accession>
<name>A0A7Y5Z8A6_9PSED</name>
<organism evidence="1 2">
    <name type="scientific">Pseudomonas corrugata</name>
    <dbReference type="NCBI Taxonomy" id="47879"/>
    <lineage>
        <taxon>Bacteria</taxon>
        <taxon>Pseudomonadati</taxon>
        <taxon>Pseudomonadota</taxon>
        <taxon>Gammaproteobacteria</taxon>
        <taxon>Pseudomonadales</taxon>
        <taxon>Pseudomonadaceae</taxon>
        <taxon>Pseudomonas</taxon>
    </lineage>
</organism>
<dbReference type="AlphaFoldDB" id="A0A7Y5Z8A6"/>
<dbReference type="Proteomes" id="UP000536720">
    <property type="component" value="Unassembled WGS sequence"/>
</dbReference>
<reference evidence="1 2" key="1">
    <citation type="journal article" date="2020" name="Front. Plant Sci.">
        <title>Isolation of Rhizosphere Bacteria That Improve Quality and Water Stress Tolerance in Greenhouse Ornamentals.</title>
        <authorList>
            <person name="Nordstedt N.P."/>
            <person name="Jones M.L."/>
        </authorList>
    </citation>
    <scope>NUCLEOTIDE SEQUENCE [LARGE SCALE GENOMIC DNA]</scope>
    <source>
        <strain evidence="1 2">C7D2</strain>
    </source>
</reference>
<evidence type="ECO:0000313" key="1">
    <source>
        <dbReference type="EMBL" id="NUT88402.1"/>
    </source>
</evidence>
<evidence type="ECO:0000313" key="2">
    <source>
        <dbReference type="Proteomes" id="UP000536720"/>
    </source>
</evidence>
<protein>
    <submittedName>
        <fullName evidence="1">Uncharacterized protein</fullName>
    </submittedName>
</protein>
<gene>
    <name evidence="1" type="ORF">HNO91_18350</name>
</gene>
<dbReference type="EMBL" id="JABFMR010000017">
    <property type="protein sequence ID" value="NUT88402.1"/>
    <property type="molecule type" value="Genomic_DNA"/>
</dbReference>